<keyword evidence="1" id="KW-1133">Transmembrane helix</keyword>
<dbReference type="EMBL" id="JBHRSD010000001">
    <property type="protein sequence ID" value="MFC3031085.1"/>
    <property type="molecule type" value="Genomic_DNA"/>
</dbReference>
<reference evidence="3" key="1">
    <citation type="journal article" date="2019" name="Int. J. Syst. Evol. Microbiol.">
        <title>The Global Catalogue of Microorganisms (GCM) 10K type strain sequencing project: providing services to taxonomists for standard genome sequencing and annotation.</title>
        <authorList>
            <consortium name="The Broad Institute Genomics Platform"/>
            <consortium name="The Broad Institute Genome Sequencing Center for Infectious Disease"/>
            <person name="Wu L."/>
            <person name="Ma J."/>
        </authorList>
    </citation>
    <scope>NUCLEOTIDE SEQUENCE [LARGE SCALE GENOMIC DNA]</scope>
    <source>
        <strain evidence="3">KCTC 42730</strain>
    </source>
</reference>
<name>A0ABV7CEL8_9GAMM</name>
<protein>
    <submittedName>
        <fullName evidence="2">Uncharacterized protein</fullName>
    </submittedName>
</protein>
<sequence length="60" mass="6854">MKVIVVLGLLVISLVILIPLLERFQGNWSKDAYHKIGRWILPLVMMSLVVQLLYALLHGE</sequence>
<proteinExistence type="predicted"/>
<keyword evidence="1" id="KW-0812">Transmembrane</keyword>
<evidence type="ECO:0000313" key="3">
    <source>
        <dbReference type="Proteomes" id="UP001595453"/>
    </source>
</evidence>
<feature type="transmembrane region" description="Helical" evidence="1">
    <location>
        <begin position="39"/>
        <end position="57"/>
    </location>
</feature>
<dbReference type="RefSeq" id="WP_377119965.1">
    <property type="nucleotide sequence ID" value="NZ_JBHRSD010000001.1"/>
</dbReference>
<gene>
    <name evidence="2" type="ORF">ACFOEE_00900</name>
</gene>
<keyword evidence="3" id="KW-1185">Reference proteome</keyword>
<keyword evidence="1" id="KW-0472">Membrane</keyword>
<organism evidence="2 3">
    <name type="scientific">Pseudoalteromonas fenneropenaei</name>
    <dbReference type="NCBI Taxonomy" id="1737459"/>
    <lineage>
        <taxon>Bacteria</taxon>
        <taxon>Pseudomonadati</taxon>
        <taxon>Pseudomonadota</taxon>
        <taxon>Gammaproteobacteria</taxon>
        <taxon>Alteromonadales</taxon>
        <taxon>Pseudoalteromonadaceae</taxon>
        <taxon>Pseudoalteromonas</taxon>
    </lineage>
</organism>
<comment type="caution">
    <text evidence="2">The sequence shown here is derived from an EMBL/GenBank/DDBJ whole genome shotgun (WGS) entry which is preliminary data.</text>
</comment>
<evidence type="ECO:0000313" key="2">
    <source>
        <dbReference type="EMBL" id="MFC3031085.1"/>
    </source>
</evidence>
<dbReference type="Proteomes" id="UP001595453">
    <property type="component" value="Unassembled WGS sequence"/>
</dbReference>
<accession>A0ABV7CEL8</accession>
<evidence type="ECO:0000256" key="1">
    <source>
        <dbReference type="SAM" id="Phobius"/>
    </source>
</evidence>